<proteinExistence type="predicted"/>
<gene>
    <name evidence="1" type="ORF">ODALV1_LOCUS2589</name>
</gene>
<keyword evidence="2" id="KW-1185">Reference proteome</keyword>
<organism evidence="1 2">
    <name type="scientific">Orchesella dallaii</name>
    <dbReference type="NCBI Taxonomy" id="48710"/>
    <lineage>
        <taxon>Eukaryota</taxon>
        <taxon>Metazoa</taxon>
        <taxon>Ecdysozoa</taxon>
        <taxon>Arthropoda</taxon>
        <taxon>Hexapoda</taxon>
        <taxon>Collembola</taxon>
        <taxon>Entomobryomorpha</taxon>
        <taxon>Entomobryoidea</taxon>
        <taxon>Orchesellidae</taxon>
        <taxon>Orchesellinae</taxon>
        <taxon>Orchesella</taxon>
    </lineage>
</organism>
<accession>A0ABP1PQE6</accession>
<comment type="caution">
    <text evidence="1">The sequence shown here is derived from an EMBL/GenBank/DDBJ whole genome shotgun (WGS) entry which is preliminary data.</text>
</comment>
<protein>
    <submittedName>
        <fullName evidence="1">Uncharacterized protein</fullName>
    </submittedName>
</protein>
<reference evidence="1 2" key="1">
    <citation type="submission" date="2024-08" db="EMBL/GenBank/DDBJ databases">
        <authorList>
            <person name="Cucini C."/>
            <person name="Frati F."/>
        </authorList>
    </citation>
    <scope>NUCLEOTIDE SEQUENCE [LARGE SCALE GENOMIC DNA]</scope>
</reference>
<dbReference type="EMBL" id="CAXLJM020000007">
    <property type="protein sequence ID" value="CAL8073351.1"/>
    <property type="molecule type" value="Genomic_DNA"/>
</dbReference>
<evidence type="ECO:0000313" key="2">
    <source>
        <dbReference type="Proteomes" id="UP001642540"/>
    </source>
</evidence>
<dbReference type="Proteomes" id="UP001642540">
    <property type="component" value="Unassembled WGS sequence"/>
</dbReference>
<name>A0ABP1PQE6_9HEXA</name>
<sequence>MFDDTYELDLFHDASLSVDSNCRDAGLPTVKEEPVLICPMSDNLTIDEEDSDLGLPALERLEDYNSLFDLPPNFDVSSGLGEGGQPMVDEKPVNVVKNQSETLNIGNVPVKSEPDTTSFVVVFAEVYSLADTSNQHVGSVNSYPYQSYSANMMFHNNDVSEQGIEIKVEKPEPEPEYSYSDTSFRGRNYSALPHPYFPYGLHFNPDETIDVPIHHDRGATPRSEKALRRRKQIFPTSAKAANPPMRKSTVNGSIKKQQQALEESTPAVFKAKKRLYEYSLDEAAAAENIAKESETRYGMSYSVRIRRAQNTKRFHEKKKKQIETLTEAFHLIFEQEPEHVKSIFKNKPVALANLFENCPVLAKQIFA</sequence>
<evidence type="ECO:0000313" key="1">
    <source>
        <dbReference type="EMBL" id="CAL8073351.1"/>
    </source>
</evidence>